<dbReference type="AlphaFoldDB" id="A0A1J4KPI0"/>
<keyword evidence="3" id="KW-1185">Reference proteome</keyword>
<feature type="compositionally biased region" description="Low complexity" evidence="1">
    <location>
        <begin position="52"/>
        <end position="70"/>
    </location>
</feature>
<dbReference type="GeneID" id="94835143"/>
<accession>A0A1J4KPI0</accession>
<dbReference type="OrthoDB" id="10626318at2759"/>
<gene>
    <name evidence="2" type="ORF">TRFO_18874</name>
</gene>
<evidence type="ECO:0000313" key="3">
    <source>
        <dbReference type="Proteomes" id="UP000179807"/>
    </source>
</evidence>
<proteinExistence type="predicted"/>
<name>A0A1J4KPI0_9EUKA</name>
<reference evidence="2" key="1">
    <citation type="submission" date="2016-10" db="EMBL/GenBank/DDBJ databases">
        <authorList>
            <person name="Benchimol M."/>
            <person name="Almeida L.G."/>
            <person name="Vasconcelos A.T."/>
            <person name="Perreira-Neves A."/>
            <person name="Rosa I.A."/>
            <person name="Tasca T."/>
            <person name="Bogo M.R."/>
            <person name="de Souza W."/>
        </authorList>
    </citation>
    <scope>NUCLEOTIDE SEQUENCE [LARGE SCALE GENOMIC DNA]</scope>
    <source>
        <strain evidence="2">K</strain>
    </source>
</reference>
<organism evidence="2 3">
    <name type="scientific">Tritrichomonas foetus</name>
    <dbReference type="NCBI Taxonomy" id="1144522"/>
    <lineage>
        <taxon>Eukaryota</taxon>
        <taxon>Metamonada</taxon>
        <taxon>Parabasalia</taxon>
        <taxon>Tritrichomonadida</taxon>
        <taxon>Tritrichomonadidae</taxon>
        <taxon>Tritrichomonas</taxon>
    </lineage>
</organism>
<feature type="region of interest" description="Disordered" evidence="1">
    <location>
        <begin position="52"/>
        <end position="73"/>
    </location>
</feature>
<sequence length="250" mass="29105">MEQMYGSQEWMDMIDQEMKELRRLLDRKAESNQIAKFRIVYEKLRNRSIKSQSSKTSISTTNSSASIDSTESGNDDLLKISSSLSHGNRFGNDLTTDFSTLFNAFNRVAKRKLDNTILADFANVSFVDSLYQKQSILFSTQLTESYQLYYQLFNEKISSLSNKMQEFHQTVCERLDEIDLITEALQNRLNKMFMSKQQLYQQKESTEKRQTMKIKKLNSVLSIDDDFQPITNFSQTTKPKRPNFSIPLIV</sequence>
<dbReference type="Proteomes" id="UP000179807">
    <property type="component" value="Unassembled WGS sequence"/>
</dbReference>
<dbReference type="VEuPathDB" id="TrichDB:TRFO_18874"/>
<evidence type="ECO:0000256" key="1">
    <source>
        <dbReference type="SAM" id="MobiDB-lite"/>
    </source>
</evidence>
<comment type="caution">
    <text evidence="2">The sequence shown here is derived from an EMBL/GenBank/DDBJ whole genome shotgun (WGS) entry which is preliminary data.</text>
</comment>
<dbReference type="EMBL" id="MLAK01000583">
    <property type="protein sequence ID" value="OHT11614.1"/>
    <property type="molecule type" value="Genomic_DNA"/>
</dbReference>
<protein>
    <submittedName>
        <fullName evidence="2">Uncharacterized protein</fullName>
    </submittedName>
</protein>
<dbReference type="RefSeq" id="XP_068364750.1">
    <property type="nucleotide sequence ID" value="XM_068500439.1"/>
</dbReference>
<evidence type="ECO:0000313" key="2">
    <source>
        <dbReference type="EMBL" id="OHT11614.1"/>
    </source>
</evidence>